<dbReference type="EMBL" id="SPMZ01000029">
    <property type="protein sequence ID" value="NMQ19660.1"/>
    <property type="molecule type" value="Genomic_DNA"/>
</dbReference>
<name>A0ABX1TJU5_9GAMM</name>
<reference evidence="2 3" key="1">
    <citation type="submission" date="2019-03" db="EMBL/GenBank/DDBJ databases">
        <title>Metabolic reconstructions from genomes of highly enriched 'Candidatus Accumulibacter' and 'Candidatus Competibacter' bioreactor populations.</title>
        <authorList>
            <person name="Annavajhala M.K."/>
            <person name="Welles L."/>
            <person name="Abbas B."/>
            <person name="Sorokin D."/>
            <person name="Park H."/>
            <person name="Van Loosdrecht M."/>
            <person name="Chandran K."/>
        </authorList>
    </citation>
    <scope>NUCLEOTIDE SEQUENCE [LARGE SCALE GENOMIC DNA]</scope>
    <source>
        <strain evidence="2 3">SBR_G</strain>
    </source>
</reference>
<proteinExistence type="predicted"/>
<accession>A0ABX1TJU5</accession>
<comment type="caution">
    <text evidence="2">The sequence shown here is derived from an EMBL/GenBank/DDBJ whole genome shotgun (WGS) entry which is preliminary data.</text>
</comment>
<sequence length="99" mass="10971">MGTKTIAKTREIIGPREIQAPDHAGEEHRIGLEISAGKLYRLLVCGAVSVMDFRCLDHRSKCHVRALCLHACAHRLNERTAVGIGWSDAWSAHHESTES</sequence>
<evidence type="ECO:0000256" key="1">
    <source>
        <dbReference type="SAM" id="MobiDB-lite"/>
    </source>
</evidence>
<organism evidence="2 3">
    <name type="scientific">Candidatus Competibacter phosphatis</name>
    <dbReference type="NCBI Taxonomy" id="221280"/>
    <lineage>
        <taxon>Bacteria</taxon>
        <taxon>Pseudomonadati</taxon>
        <taxon>Pseudomonadota</taxon>
        <taxon>Gammaproteobacteria</taxon>
        <taxon>Candidatus Competibacteraceae</taxon>
        <taxon>Candidatus Competibacter</taxon>
    </lineage>
</organism>
<feature type="region of interest" description="Disordered" evidence="1">
    <location>
        <begin position="1"/>
        <end position="20"/>
    </location>
</feature>
<protein>
    <submittedName>
        <fullName evidence="2">Uncharacterized protein</fullName>
    </submittedName>
</protein>
<feature type="compositionally biased region" description="Basic and acidic residues" evidence="1">
    <location>
        <begin position="8"/>
        <end position="20"/>
    </location>
</feature>
<evidence type="ECO:0000313" key="2">
    <source>
        <dbReference type="EMBL" id="NMQ19660.1"/>
    </source>
</evidence>
<dbReference type="Proteomes" id="UP000760480">
    <property type="component" value="Unassembled WGS sequence"/>
</dbReference>
<gene>
    <name evidence="2" type="ORF">E4P82_10895</name>
</gene>
<evidence type="ECO:0000313" key="3">
    <source>
        <dbReference type="Proteomes" id="UP000760480"/>
    </source>
</evidence>
<keyword evidence="3" id="KW-1185">Reference proteome</keyword>
<dbReference type="RefSeq" id="WP_169248910.1">
    <property type="nucleotide sequence ID" value="NZ_SPMZ01000029.1"/>
</dbReference>